<proteinExistence type="predicted"/>
<evidence type="ECO:0000313" key="5">
    <source>
        <dbReference type="Proteomes" id="UP000809529"/>
    </source>
</evidence>
<accession>A0A0J6LG96</accession>
<keyword evidence="5" id="KW-1185">Reference proteome</keyword>
<evidence type="ECO:0000313" key="4">
    <source>
        <dbReference type="Proteomes" id="UP000036325"/>
    </source>
</evidence>
<comment type="caution">
    <text evidence="2">The sequence shown here is derived from an EMBL/GenBank/DDBJ whole genome shotgun (WGS) entry which is preliminary data.</text>
</comment>
<evidence type="ECO:0000313" key="2">
    <source>
        <dbReference type="EMBL" id="KMN13381.1"/>
    </source>
</evidence>
<dbReference type="OrthoDB" id="6465464at2"/>
<dbReference type="InterPro" id="IPR031893">
    <property type="entry name" value="Phage_tail_APC"/>
</dbReference>
<reference evidence="3 5" key="2">
    <citation type="submission" date="2020-01" db="EMBL/GenBank/DDBJ databases">
        <title>Comparative genomics of meat spoilage bacteria.</title>
        <authorList>
            <person name="Hilgarth M."/>
            <person name="Vogel R.F."/>
        </authorList>
    </citation>
    <scope>NUCLEOTIDE SEQUENCE [LARGE SCALE GENOMIC DNA]</scope>
    <source>
        <strain evidence="3 5">TMW2.2077</strain>
    </source>
</reference>
<dbReference type="PATRIC" id="fig|1608994.3.peg.3453"/>
<dbReference type="EMBL" id="JAAEBW010000003">
    <property type="protein sequence ID" value="MBM1195185.1"/>
    <property type="molecule type" value="Genomic_DNA"/>
</dbReference>
<evidence type="ECO:0000313" key="3">
    <source>
        <dbReference type="EMBL" id="MBM1195185.1"/>
    </source>
</evidence>
<dbReference type="AlphaFoldDB" id="A0A0J6LG96"/>
<dbReference type="Proteomes" id="UP000809529">
    <property type="component" value="Unassembled WGS sequence"/>
</dbReference>
<dbReference type="Proteomes" id="UP000036325">
    <property type="component" value="Unassembled WGS sequence"/>
</dbReference>
<dbReference type="STRING" id="1608994.TU86_13985"/>
<organism evidence="2 4">
    <name type="scientific">Pseudomonas weihenstephanensis</name>
    <dbReference type="NCBI Taxonomy" id="1608994"/>
    <lineage>
        <taxon>Bacteria</taxon>
        <taxon>Pseudomonadati</taxon>
        <taxon>Pseudomonadota</taxon>
        <taxon>Gammaproteobacteria</taxon>
        <taxon>Pseudomonadales</taxon>
        <taxon>Pseudomonadaceae</taxon>
        <taxon>Pseudomonas</taxon>
    </lineage>
</organism>
<dbReference type="Pfam" id="PF16778">
    <property type="entry name" value="Phage_tail_APC"/>
    <property type="match status" value="1"/>
</dbReference>
<evidence type="ECO:0000259" key="1">
    <source>
        <dbReference type="Pfam" id="PF16778"/>
    </source>
</evidence>
<feature type="domain" description="Phage tail assembly chaperone-like" evidence="1">
    <location>
        <begin position="9"/>
        <end position="76"/>
    </location>
</feature>
<reference evidence="2 4" key="1">
    <citation type="submission" date="2015-02" db="EMBL/GenBank/DDBJ databases">
        <title>Pseudomonas helleri sp. nov. and Pseudomonas weihenstephanensis sp. nov., isolated from raw cows milk.</title>
        <authorList>
            <person name="von Neubeck M."/>
            <person name="Huptas C."/>
            <person name="Wenning M."/>
            <person name="Scherer S."/>
        </authorList>
    </citation>
    <scope>NUCLEOTIDE SEQUENCE [LARGE SCALE GENOMIC DNA]</scope>
    <source>
        <strain evidence="2 4">DSM 29166</strain>
    </source>
</reference>
<sequence length="82" mass="9714">MSPEDRAASDERAWRDAEVESVKWLRERHRDEVDLGLDTTLTLDHFKGLLSYLQALRDWPQSSDFPTLKYRPVRPDWLAEQT</sequence>
<gene>
    <name evidence="3" type="ORF">GYN02_08335</name>
    <name evidence="2" type="ORF">TU86_13985</name>
</gene>
<dbReference type="EMBL" id="JYLF01000005">
    <property type="protein sequence ID" value="KMN13381.1"/>
    <property type="molecule type" value="Genomic_DNA"/>
</dbReference>
<name>A0A0J6LG96_9PSED</name>
<protein>
    <submittedName>
        <fullName evidence="2">Phage-like protein</fullName>
    </submittedName>
</protein>